<dbReference type="Proteomes" id="UP000462055">
    <property type="component" value="Unassembled WGS sequence"/>
</dbReference>
<keyword evidence="5" id="KW-0732">Signal</keyword>
<gene>
    <name evidence="7" type="ORF">F8568_001475</name>
</gene>
<comment type="caution">
    <text evidence="7">The sequence shown here is derived from an EMBL/GenBank/DDBJ whole genome shotgun (WGS) entry which is preliminary data.</text>
</comment>
<protein>
    <submittedName>
        <fullName evidence="7">Transglycosylase SLT domain-containing protein</fullName>
    </submittedName>
</protein>
<evidence type="ECO:0000259" key="6">
    <source>
        <dbReference type="PROSITE" id="PS51935"/>
    </source>
</evidence>
<dbReference type="PANTHER" id="PTHR47359:SF3">
    <property type="entry name" value="NLP_P60 DOMAIN-CONTAINING PROTEIN-RELATED"/>
    <property type="match status" value="1"/>
</dbReference>
<evidence type="ECO:0000256" key="4">
    <source>
        <dbReference type="ARBA" id="ARBA00022807"/>
    </source>
</evidence>
<dbReference type="PANTHER" id="PTHR47359">
    <property type="entry name" value="PEPTIDOGLYCAN DL-ENDOPEPTIDASE CWLO"/>
    <property type="match status" value="1"/>
</dbReference>
<dbReference type="Pfam" id="PF00877">
    <property type="entry name" value="NLPC_P60"/>
    <property type="match status" value="1"/>
</dbReference>
<feature type="signal peptide" evidence="5">
    <location>
        <begin position="1"/>
        <end position="31"/>
    </location>
</feature>
<evidence type="ECO:0000256" key="5">
    <source>
        <dbReference type="SAM" id="SignalP"/>
    </source>
</evidence>
<comment type="similarity">
    <text evidence="1">Belongs to the peptidase C40 family.</text>
</comment>
<dbReference type="Gene3D" id="1.10.530.10">
    <property type="match status" value="1"/>
</dbReference>
<evidence type="ECO:0000256" key="2">
    <source>
        <dbReference type="ARBA" id="ARBA00022670"/>
    </source>
</evidence>
<sequence>MKAAATLSAAVLALPLGLVLLLAGHQDPAIGAGPAAGAPTPLARTDIPSAYLRWYQDAAHTCPGLGWNILAAIGKIESDHGRSTAPGVHTGENSAGAAGPMQFLAGTWATYGVDGDHDGHTDRYNPADAIYSAAHYLCANHAGQGGRHLHQAIWQYNHADWYVHKVLTQAAAYATPTPTLTASGRGAIAIRAALRWLGTPYSWGGGGPAGPTYGTAQGAGTKGFDCSGLTQYAWAKAGIQLPRIAAAQYTTGPHIPRTHLRPGDLLFFATNTHNPATIHHVGLYYGHGQMIHAPQTGDVVRISQFEGNPYREHQYIGATRPAPPHIAA</sequence>
<proteinExistence type="inferred from homology"/>
<evidence type="ECO:0000313" key="8">
    <source>
        <dbReference type="Proteomes" id="UP000462055"/>
    </source>
</evidence>
<organism evidence="7 8">
    <name type="scientific">Actinomadura physcomitrii</name>
    <dbReference type="NCBI Taxonomy" id="2650748"/>
    <lineage>
        <taxon>Bacteria</taxon>
        <taxon>Bacillati</taxon>
        <taxon>Actinomycetota</taxon>
        <taxon>Actinomycetes</taxon>
        <taxon>Streptosporangiales</taxon>
        <taxon>Thermomonosporaceae</taxon>
        <taxon>Actinomadura</taxon>
    </lineage>
</organism>
<dbReference type="GO" id="GO:0008234">
    <property type="term" value="F:cysteine-type peptidase activity"/>
    <property type="evidence" value="ECO:0007669"/>
    <property type="project" value="UniProtKB-KW"/>
</dbReference>
<dbReference type="Pfam" id="PF13406">
    <property type="entry name" value="SLT_2"/>
    <property type="match status" value="1"/>
</dbReference>
<dbReference type="InterPro" id="IPR038765">
    <property type="entry name" value="Papain-like_cys_pep_sf"/>
</dbReference>
<dbReference type="SUPFAM" id="SSF53955">
    <property type="entry name" value="Lysozyme-like"/>
    <property type="match status" value="1"/>
</dbReference>
<feature type="chain" id="PRO_5026197354" evidence="5">
    <location>
        <begin position="32"/>
        <end position="328"/>
    </location>
</feature>
<dbReference type="EMBL" id="WBMS02000001">
    <property type="protein sequence ID" value="MVZ99078.1"/>
    <property type="molecule type" value="Genomic_DNA"/>
</dbReference>
<keyword evidence="2" id="KW-0645">Protease</keyword>
<keyword evidence="3" id="KW-0378">Hydrolase</keyword>
<dbReference type="InterPro" id="IPR031304">
    <property type="entry name" value="SLT_2"/>
</dbReference>
<dbReference type="SUPFAM" id="SSF54001">
    <property type="entry name" value="Cysteine proteinases"/>
    <property type="match status" value="1"/>
</dbReference>
<evidence type="ECO:0000313" key="7">
    <source>
        <dbReference type="EMBL" id="MVZ99078.1"/>
    </source>
</evidence>
<dbReference type="InterPro" id="IPR023346">
    <property type="entry name" value="Lysozyme-like_dom_sf"/>
</dbReference>
<keyword evidence="4" id="KW-0788">Thiol protease</keyword>
<evidence type="ECO:0000256" key="3">
    <source>
        <dbReference type="ARBA" id="ARBA00022801"/>
    </source>
</evidence>
<dbReference type="InterPro" id="IPR051794">
    <property type="entry name" value="PG_Endopeptidase_C40"/>
</dbReference>
<dbReference type="Gene3D" id="3.90.1720.10">
    <property type="entry name" value="endopeptidase domain like (from Nostoc punctiforme)"/>
    <property type="match status" value="1"/>
</dbReference>
<accession>A0A6I4M8R5</accession>
<dbReference type="GO" id="GO:0006508">
    <property type="term" value="P:proteolysis"/>
    <property type="evidence" value="ECO:0007669"/>
    <property type="project" value="UniProtKB-KW"/>
</dbReference>
<evidence type="ECO:0000256" key="1">
    <source>
        <dbReference type="ARBA" id="ARBA00007074"/>
    </source>
</evidence>
<feature type="domain" description="NlpC/P60" evidence="6">
    <location>
        <begin position="183"/>
        <end position="322"/>
    </location>
</feature>
<keyword evidence="8" id="KW-1185">Reference proteome</keyword>
<dbReference type="RefSeq" id="WP_151590337.1">
    <property type="nucleotide sequence ID" value="NZ_WBMS02000001.1"/>
</dbReference>
<name>A0A6I4M8R5_9ACTN</name>
<reference evidence="7" key="1">
    <citation type="submission" date="2019-12" db="EMBL/GenBank/DDBJ databases">
        <title>Actinomadura physcomitrii sp. nov., a novel actinomycete isolated from moss [Physcomitrium sphaericum (Ludw) Fuernr].</title>
        <authorList>
            <person name="Zhuang X."/>
        </authorList>
    </citation>
    <scope>NUCLEOTIDE SEQUENCE [LARGE SCALE GENOMIC DNA]</scope>
    <source>
        <strain evidence="7">LD22</strain>
    </source>
</reference>
<dbReference type="PROSITE" id="PS51935">
    <property type="entry name" value="NLPC_P60"/>
    <property type="match status" value="1"/>
</dbReference>
<dbReference type="CDD" id="cd13399">
    <property type="entry name" value="Slt35-like"/>
    <property type="match status" value="1"/>
</dbReference>
<dbReference type="InterPro" id="IPR000064">
    <property type="entry name" value="NLP_P60_dom"/>
</dbReference>
<dbReference type="AlphaFoldDB" id="A0A6I4M8R5"/>